<accession>A0AAV9RS41</accession>
<dbReference type="Proteomes" id="UP001311232">
    <property type="component" value="Unassembled WGS sequence"/>
</dbReference>
<reference evidence="1 2" key="1">
    <citation type="submission" date="2021-06" db="EMBL/GenBank/DDBJ databases">
        <authorList>
            <person name="Palmer J.M."/>
        </authorList>
    </citation>
    <scope>NUCLEOTIDE SEQUENCE [LARGE SCALE GENOMIC DNA]</scope>
    <source>
        <strain evidence="1 2">MEX-2019</strain>
        <tissue evidence="1">Muscle</tissue>
    </source>
</reference>
<keyword evidence="2" id="KW-1185">Reference proteome</keyword>
<sequence>MQHRFLWLEPGDSCIEGQSFSIHGIRTSATTPSKRDFKPPVARGGSLYGRLGGSAGLEGRSKRQVHTWSAHSARWGRTASLPIPINESLVDGAPTPTDPTHPLLLPEPGSILIWPRAGMGASAELCEWWKVGIKDGRAAARTPAGSAAALVGSFSPSRRQTPKVRPLEDPPLSKPVILFGAADCRP</sequence>
<protein>
    <submittedName>
        <fullName evidence="1">Uncharacterized protein</fullName>
    </submittedName>
</protein>
<proteinExistence type="predicted"/>
<dbReference type="AlphaFoldDB" id="A0AAV9RS41"/>
<comment type="caution">
    <text evidence="1">The sequence shown here is derived from an EMBL/GenBank/DDBJ whole genome shotgun (WGS) entry which is preliminary data.</text>
</comment>
<name>A0AAV9RS41_9TELE</name>
<evidence type="ECO:0000313" key="2">
    <source>
        <dbReference type="Proteomes" id="UP001311232"/>
    </source>
</evidence>
<gene>
    <name evidence="1" type="ORF">CRENBAI_008693</name>
</gene>
<organism evidence="1 2">
    <name type="scientific">Crenichthys baileyi</name>
    <name type="common">White River springfish</name>
    <dbReference type="NCBI Taxonomy" id="28760"/>
    <lineage>
        <taxon>Eukaryota</taxon>
        <taxon>Metazoa</taxon>
        <taxon>Chordata</taxon>
        <taxon>Craniata</taxon>
        <taxon>Vertebrata</taxon>
        <taxon>Euteleostomi</taxon>
        <taxon>Actinopterygii</taxon>
        <taxon>Neopterygii</taxon>
        <taxon>Teleostei</taxon>
        <taxon>Neoteleostei</taxon>
        <taxon>Acanthomorphata</taxon>
        <taxon>Ovalentaria</taxon>
        <taxon>Atherinomorphae</taxon>
        <taxon>Cyprinodontiformes</taxon>
        <taxon>Goodeidae</taxon>
        <taxon>Crenichthys</taxon>
    </lineage>
</organism>
<dbReference type="EMBL" id="JAHHUM010001459">
    <property type="protein sequence ID" value="KAK5611856.1"/>
    <property type="molecule type" value="Genomic_DNA"/>
</dbReference>
<evidence type="ECO:0000313" key="1">
    <source>
        <dbReference type="EMBL" id="KAK5611856.1"/>
    </source>
</evidence>